<dbReference type="Gene3D" id="2.60.120.1360">
    <property type="match status" value="1"/>
</dbReference>
<reference evidence="2 3" key="1">
    <citation type="submission" date="2016-10" db="EMBL/GenBank/DDBJ databases">
        <title>Comparative genome analysis of multiple Pseudomonas spp. focuses on biocontrol and plant growth promoting traits.</title>
        <authorList>
            <person name="Tao X.-Y."/>
            <person name="Taylor C.G."/>
        </authorList>
    </citation>
    <scope>NUCLEOTIDE SEQUENCE [LARGE SCALE GENOMIC DNA]</scope>
    <source>
        <strain evidence="2 3">38D7</strain>
    </source>
</reference>
<organism evidence="2 3">
    <name type="scientific">Pseudomonas brassicacearum</name>
    <dbReference type="NCBI Taxonomy" id="930166"/>
    <lineage>
        <taxon>Bacteria</taxon>
        <taxon>Pseudomonadati</taxon>
        <taxon>Pseudomonadota</taxon>
        <taxon>Gammaproteobacteria</taxon>
        <taxon>Pseudomonadales</taxon>
        <taxon>Pseudomonadaceae</taxon>
        <taxon>Pseudomonas</taxon>
    </lineage>
</organism>
<dbReference type="AlphaFoldDB" id="A0A423I6Q0"/>
<comment type="caution">
    <text evidence="2">The sequence shown here is derived from an EMBL/GenBank/DDBJ whole genome shotgun (WGS) entry which is preliminary data.</text>
</comment>
<dbReference type="Proteomes" id="UP000285636">
    <property type="component" value="Unassembled WGS sequence"/>
</dbReference>
<evidence type="ECO:0000313" key="2">
    <source>
        <dbReference type="EMBL" id="RON21049.1"/>
    </source>
</evidence>
<dbReference type="InterPro" id="IPR036514">
    <property type="entry name" value="SGNH_hydro_sf"/>
</dbReference>
<gene>
    <name evidence="2" type="ORF">BK660_16220</name>
</gene>
<name>A0A423I6Q0_9PSED</name>
<dbReference type="GO" id="GO:0016788">
    <property type="term" value="F:hydrolase activity, acting on ester bonds"/>
    <property type="evidence" value="ECO:0007669"/>
    <property type="project" value="UniProtKB-ARBA"/>
</dbReference>
<accession>A0A423I6Q0</accession>
<feature type="domain" description="SGNH hydrolase-type esterase" evidence="1">
    <location>
        <begin position="215"/>
        <end position="357"/>
    </location>
</feature>
<dbReference type="SUPFAM" id="SSF52266">
    <property type="entry name" value="SGNH hydrolase"/>
    <property type="match status" value="1"/>
</dbReference>
<dbReference type="InterPro" id="IPR013830">
    <property type="entry name" value="SGNH_hydro"/>
</dbReference>
<evidence type="ECO:0000313" key="3">
    <source>
        <dbReference type="Proteomes" id="UP000285636"/>
    </source>
</evidence>
<protein>
    <recommendedName>
        <fullName evidence="1">SGNH hydrolase-type esterase domain-containing protein</fullName>
    </recommendedName>
</protein>
<evidence type="ECO:0000259" key="1">
    <source>
        <dbReference type="Pfam" id="PF13472"/>
    </source>
</evidence>
<proteinExistence type="predicted"/>
<dbReference type="Gene3D" id="3.40.50.1110">
    <property type="entry name" value="SGNH hydrolase"/>
    <property type="match status" value="1"/>
</dbReference>
<dbReference type="EMBL" id="MOBK01000006">
    <property type="protein sequence ID" value="RON21049.1"/>
    <property type="molecule type" value="Genomic_DNA"/>
</dbReference>
<sequence length="372" mass="39649">MIGSDDSHPKTAYNNMSNVPKLRMKQGQIRAGVPGVKLYLKIIGDSYSASHNFYLNDLTRFLAKDFGFGGSGYIGFNHGSSLGTKNFLYTNGSLTYFGGSWTLSPLGAASPDNRTIKAGAVGDYVSITAVDTADISTAATLAKLLFLGDGTNSTLRYRWGDALEWNTLSLSGVGPQQVPFPVLPAGSNWKFRMEVVTGTPTLFGIYTENSASGVVVSKCAASGSASGDWYKNDAAWLTQQKTATGFIPADAVLVMLGGNDQGASVTPATFLANLQGVVATHLEVHPGASFIVAMRWDTTRASQYPMTAYTKLAAAWCWTQGIAFMDMQYAAMGDPAKYASTGQTPLISDDKIHPDPAKGAPVISEFFYTALR</sequence>
<dbReference type="Pfam" id="PF13472">
    <property type="entry name" value="Lipase_GDSL_2"/>
    <property type="match status" value="1"/>
</dbReference>
<dbReference type="CDD" id="cd00229">
    <property type="entry name" value="SGNH_hydrolase"/>
    <property type="match status" value="1"/>
</dbReference>